<dbReference type="PANTHER" id="PTHR42886:SF42">
    <property type="entry name" value="ALPHA_BETA-HYDROLASES SUPERFAMILY PROTEIN"/>
    <property type="match status" value="1"/>
</dbReference>
<dbReference type="Pfam" id="PF12697">
    <property type="entry name" value="Abhydrolase_6"/>
    <property type="match status" value="1"/>
</dbReference>
<dbReference type="PRINTS" id="PR00111">
    <property type="entry name" value="ABHYDROLASE"/>
</dbReference>
<dbReference type="GO" id="GO:0055088">
    <property type="term" value="P:lipid homeostasis"/>
    <property type="evidence" value="ECO:0007669"/>
    <property type="project" value="TreeGrafter"/>
</dbReference>
<feature type="domain" description="AB hydrolase-1" evidence="1">
    <location>
        <begin position="18"/>
        <end position="244"/>
    </location>
</feature>
<organism evidence="2 3">
    <name type="scientific">Mycobacterium asiaticum</name>
    <dbReference type="NCBI Taxonomy" id="1790"/>
    <lineage>
        <taxon>Bacteria</taxon>
        <taxon>Bacillati</taxon>
        <taxon>Actinomycetota</taxon>
        <taxon>Actinomycetes</taxon>
        <taxon>Mycobacteriales</taxon>
        <taxon>Mycobacteriaceae</taxon>
        <taxon>Mycobacterium</taxon>
    </lineage>
</organism>
<evidence type="ECO:0000313" key="3">
    <source>
        <dbReference type="Proteomes" id="UP000093925"/>
    </source>
</evidence>
<proteinExistence type="predicted"/>
<dbReference type="SUPFAM" id="SSF53474">
    <property type="entry name" value="alpha/beta-Hydrolases"/>
    <property type="match status" value="1"/>
</dbReference>
<comment type="caution">
    <text evidence="2">The sequence shown here is derived from an EMBL/GenBank/DDBJ whole genome shotgun (WGS) entry which is preliminary data.</text>
</comment>
<keyword evidence="2" id="KW-0378">Hydrolase</keyword>
<name>A0A1A3KFK2_MYCAS</name>
<protein>
    <submittedName>
        <fullName evidence="2">Alpha/beta hydrolase</fullName>
    </submittedName>
</protein>
<dbReference type="Gene3D" id="3.40.50.1820">
    <property type="entry name" value="alpha/beta hydrolase"/>
    <property type="match status" value="1"/>
</dbReference>
<dbReference type="GO" id="GO:0052689">
    <property type="term" value="F:carboxylic ester hydrolase activity"/>
    <property type="evidence" value="ECO:0007669"/>
    <property type="project" value="TreeGrafter"/>
</dbReference>
<dbReference type="GeneID" id="61211783"/>
<gene>
    <name evidence="2" type="ORF">A5640_18300</name>
</gene>
<dbReference type="InterPro" id="IPR029058">
    <property type="entry name" value="AB_hydrolase_fold"/>
</dbReference>
<dbReference type="PANTHER" id="PTHR42886">
    <property type="entry name" value="RE40534P-RELATED"/>
    <property type="match status" value="1"/>
</dbReference>
<dbReference type="RefSeq" id="WP_036352770.1">
    <property type="nucleotide sequence ID" value="NZ_LZLF01000339.1"/>
</dbReference>
<dbReference type="GO" id="GO:0006654">
    <property type="term" value="P:phosphatidic acid biosynthetic process"/>
    <property type="evidence" value="ECO:0007669"/>
    <property type="project" value="TreeGrafter"/>
</dbReference>
<sequence length="262" mass="28899">MLEVIDKGETSERHPCPLLFVHGAWHGAWCWDEYFLDFFAGRGFRVLAPSLRGHGGSPVEKSVRKCSISEFVRDVATVAQRLPRLPVPVGHSMGGFVVQKYLESHDAPAAVLISSAPPRGQLRSLIRSLRRHPWRSTKFAITGRPADLCGSPARTRELFFGSRAPDHLVEATAARLQPDSMRAMFFDMVTGDLVDTRKVNSPMLVMGGAGDQLYSAGDVRRTAEAYRTSPVFIPHAGHDVMLEPGWNTAAETIESWLGQHGL</sequence>
<dbReference type="EMBL" id="LZLM01000090">
    <property type="protein sequence ID" value="OBJ83795.1"/>
    <property type="molecule type" value="Genomic_DNA"/>
</dbReference>
<accession>A0A1A3KFK2</accession>
<dbReference type="Proteomes" id="UP000093925">
    <property type="component" value="Unassembled WGS sequence"/>
</dbReference>
<dbReference type="InterPro" id="IPR000073">
    <property type="entry name" value="AB_hydrolase_1"/>
</dbReference>
<dbReference type="GO" id="GO:0042171">
    <property type="term" value="F:lysophosphatidic acid acyltransferase activity"/>
    <property type="evidence" value="ECO:0007669"/>
    <property type="project" value="TreeGrafter"/>
</dbReference>
<evidence type="ECO:0000313" key="2">
    <source>
        <dbReference type="EMBL" id="OBJ83795.1"/>
    </source>
</evidence>
<reference evidence="2 3" key="1">
    <citation type="submission" date="2016-06" db="EMBL/GenBank/DDBJ databases">
        <authorList>
            <person name="Kjaerup R.B."/>
            <person name="Dalgaard T.S."/>
            <person name="Juul-Madsen H.R."/>
        </authorList>
    </citation>
    <scope>NUCLEOTIDE SEQUENCE [LARGE SCALE GENOMIC DNA]</scope>
    <source>
        <strain evidence="2 3">1276495.2</strain>
    </source>
</reference>
<evidence type="ECO:0000259" key="1">
    <source>
        <dbReference type="Pfam" id="PF12697"/>
    </source>
</evidence>
<dbReference type="AlphaFoldDB" id="A0A1A3KFK2"/>